<keyword evidence="3 6" id="KW-0812">Transmembrane</keyword>
<name>A0A1W9NYB7_UNCC3</name>
<protein>
    <recommendedName>
        <fullName evidence="9">Polysaccharide biosynthesis protein C-terminal domain-containing protein</fullName>
    </recommendedName>
</protein>
<comment type="subcellular location">
    <subcellularLocation>
        <location evidence="1">Cell membrane</location>
        <topology evidence="1">Multi-pass membrane protein</topology>
    </subcellularLocation>
</comment>
<evidence type="ECO:0000313" key="8">
    <source>
        <dbReference type="Proteomes" id="UP000192520"/>
    </source>
</evidence>
<feature type="transmembrane region" description="Helical" evidence="6">
    <location>
        <begin position="171"/>
        <end position="194"/>
    </location>
</feature>
<dbReference type="Pfam" id="PF01943">
    <property type="entry name" value="Polysacc_synt"/>
    <property type="match status" value="1"/>
</dbReference>
<feature type="transmembrane region" description="Helical" evidence="6">
    <location>
        <begin position="20"/>
        <end position="39"/>
    </location>
</feature>
<feature type="transmembrane region" description="Helical" evidence="6">
    <location>
        <begin position="45"/>
        <end position="67"/>
    </location>
</feature>
<evidence type="ECO:0000256" key="1">
    <source>
        <dbReference type="ARBA" id="ARBA00004651"/>
    </source>
</evidence>
<evidence type="ECO:0000256" key="4">
    <source>
        <dbReference type="ARBA" id="ARBA00022989"/>
    </source>
</evidence>
<evidence type="ECO:0000256" key="6">
    <source>
        <dbReference type="SAM" id="Phobius"/>
    </source>
</evidence>
<feature type="transmembrane region" description="Helical" evidence="6">
    <location>
        <begin position="331"/>
        <end position="353"/>
    </location>
</feature>
<evidence type="ECO:0000256" key="2">
    <source>
        <dbReference type="ARBA" id="ARBA00022475"/>
    </source>
</evidence>
<dbReference type="EMBL" id="MZGJ01000007">
    <property type="protein sequence ID" value="OQX51145.1"/>
    <property type="molecule type" value="Genomic_DNA"/>
</dbReference>
<evidence type="ECO:0008006" key="9">
    <source>
        <dbReference type="Google" id="ProtNLM"/>
    </source>
</evidence>
<dbReference type="AlphaFoldDB" id="A0A1W9NYB7"/>
<dbReference type="STRING" id="1968527.B5M47_01755"/>
<dbReference type="InterPro" id="IPR002797">
    <property type="entry name" value="Polysacc_synth"/>
</dbReference>
<feature type="transmembrane region" description="Helical" evidence="6">
    <location>
        <begin position="390"/>
        <end position="411"/>
    </location>
</feature>
<organism evidence="7 8">
    <name type="scientific">candidate division CPR3 bacterium 4484_211</name>
    <dbReference type="NCBI Taxonomy" id="1968527"/>
    <lineage>
        <taxon>Bacteria</taxon>
        <taxon>Bacteria division CPR3</taxon>
    </lineage>
</organism>
<feature type="transmembrane region" description="Helical" evidence="6">
    <location>
        <begin position="259"/>
        <end position="278"/>
    </location>
</feature>
<dbReference type="PANTHER" id="PTHR30250:SF11">
    <property type="entry name" value="O-ANTIGEN TRANSPORTER-RELATED"/>
    <property type="match status" value="1"/>
</dbReference>
<gene>
    <name evidence="7" type="ORF">B5M47_01755</name>
</gene>
<evidence type="ECO:0000313" key="7">
    <source>
        <dbReference type="EMBL" id="OQX51145.1"/>
    </source>
</evidence>
<keyword evidence="2" id="KW-1003">Cell membrane</keyword>
<proteinExistence type="predicted"/>
<evidence type="ECO:0000256" key="5">
    <source>
        <dbReference type="ARBA" id="ARBA00023136"/>
    </source>
</evidence>
<comment type="caution">
    <text evidence="7">The sequence shown here is derived from an EMBL/GenBank/DDBJ whole genome shotgun (WGS) entry which is preliminary data.</text>
</comment>
<evidence type="ECO:0000256" key="3">
    <source>
        <dbReference type="ARBA" id="ARBA00022692"/>
    </source>
</evidence>
<reference evidence="8" key="1">
    <citation type="submission" date="2017-03" db="EMBL/GenBank/DDBJ databases">
        <title>Novel pathways for hydrocarbon cycling and metabolic interdependencies in hydrothermal sediment communities.</title>
        <authorList>
            <person name="Dombrowski N."/>
            <person name="Seitz K."/>
            <person name="Teske A."/>
            <person name="Baker B."/>
        </authorList>
    </citation>
    <scope>NUCLEOTIDE SEQUENCE [LARGE SCALE GENOMIC DNA]</scope>
</reference>
<feature type="transmembrane region" description="Helical" evidence="6">
    <location>
        <begin position="88"/>
        <end position="109"/>
    </location>
</feature>
<dbReference type="GO" id="GO:0005886">
    <property type="term" value="C:plasma membrane"/>
    <property type="evidence" value="ECO:0007669"/>
    <property type="project" value="UniProtKB-SubCell"/>
</dbReference>
<sequence length="424" mass="47449">MKKSYFTVASNTIFQILGRFSTALIALVVTRLITGYLGIDGFGEYQIVLSYVTFLWVLVDFGFNAIAVRRMSSHPEQEQSVFTTLLSAKLFLSFLAAVFLAGISFFLPYTLTVKLGIALGSITILSQGLRGACSGLFQYKLRYDVQFLSELLSGIVFLGLVVFTLKNGAGLLGIVAALVVQYLLVALISAFFAARWLSLKPRFNPGKIKELALEAFPFGIALLFSLMTGKVDTFLLSVLPQEEISQVQAVGYFGLSLKIFEFVLAVPVFFMNVVYPILARNLSLKWEYFTATFKKSFLILFNMGMWGSMLLYIAAPYFVNIVAKDVRAGPAVHILRILTLFIPIYFITALLMWVQLVFKKQKSLIFVYAAAFVFAFVSNCLFVPRYSYTAAALIKGLTEVFIFLQLSYLTLRNFRERLTTSSSQ</sequence>
<dbReference type="Proteomes" id="UP000192520">
    <property type="component" value="Unassembled WGS sequence"/>
</dbReference>
<feature type="transmembrane region" description="Helical" evidence="6">
    <location>
        <begin position="365"/>
        <end position="384"/>
    </location>
</feature>
<feature type="transmembrane region" description="Helical" evidence="6">
    <location>
        <begin position="145"/>
        <end position="165"/>
    </location>
</feature>
<accession>A0A1W9NYB7</accession>
<keyword evidence="5 6" id="KW-0472">Membrane</keyword>
<feature type="transmembrane region" description="Helical" evidence="6">
    <location>
        <begin position="299"/>
        <end position="319"/>
    </location>
</feature>
<dbReference type="InterPro" id="IPR050833">
    <property type="entry name" value="Poly_Biosynth_Transport"/>
</dbReference>
<dbReference type="PANTHER" id="PTHR30250">
    <property type="entry name" value="PST FAMILY PREDICTED COLANIC ACID TRANSPORTER"/>
    <property type="match status" value="1"/>
</dbReference>
<keyword evidence="4 6" id="KW-1133">Transmembrane helix</keyword>